<dbReference type="AlphaFoldDB" id="A0A6P2BUN4"/>
<dbReference type="SUPFAM" id="SSF54427">
    <property type="entry name" value="NTF2-like"/>
    <property type="match status" value="1"/>
</dbReference>
<sequence>MEIGEVCDRAEIRQLMDRYAVACDTGDWDAFRQLFTADCVLDYTEFGGGRGDLESTVAWLSSGLSRYAGLHHNMTTHHCELNGRTARAVTYFIAYHTTVDADGGEAMMVLGGFYKDQLVKQADGWRISERADLATWIGTPLPPRLSPPPAWYGTMNHHRATLPGE</sequence>
<feature type="domain" description="SnoaL-like" evidence="1">
    <location>
        <begin position="5"/>
        <end position="130"/>
    </location>
</feature>
<dbReference type="EMBL" id="RPFW01000005">
    <property type="protein sequence ID" value="TVZ02407.1"/>
    <property type="molecule type" value="Genomic_DNA"/>
</dbReference>
<evidence type="ECO:0000313" key="3">
    <source>
        <dbReference type="Proteomes" id="UP000460272"/>
    </source>
</evidence>
<reference evidence="2 3" key="1">
    <citation type="submission" date="2018-11" db="EMBL/GenBank/DDBJ databases">
        <title>Trebonia kvetii gen.nov., sp.nov., a novel acidophilic actinobacterium, and proposal of the new actinobacterial family Treboniaceae fam. nov.</title>
        <authorList>
            <person name="Rapoport D."/>
            <person name="Sagova-Mareckova M."/>
            <person name="Sedlacek I."/>
            <person name="Provaznik J."/>
            <person name="Kralova S."/>
            <person name="Pavlinic D."/>
            <person name="Benes V."/>
            <person name="Kopecky J."/>
        </authorList>
    </citation>
    <scope>NUCLEOTIDE SEQUENCE [LARGE SCALE GENOMIC DNA]</scope>
    <source>
        <strain evidence="2 3">15Tr583</strain>
    </source>
</reference>
<proteinExistence type="predicted"/>
<dbReference type="Proteomes" id="UP000460272">
    <property type="component" value="Unassembled WGS sequence"/>
</dbReference>
<dbReference type="Pfam" id="PF13577">
    <property type="entry name" value="SnoaL_4"/>
    <property type="match status" value="1"/>
</dbReference>
<gene>
    <name evidence="2" type="ORF">EAS64_26775</name>
</gene>
<dbReference type="CDD" id="cd00531">
    <property type="entry name" value="NTF2_like"/>
    <property type="match status" value="1"/>
</dbReference>
<dbReference type="InterPro" id="IPR037401">
    <property type="entry name" value="SnoaL-like"/>
</dbReference>
<accession>A0A6P2BUN4</accession>
<evidence type="ECO:0000259" key="1">
    <source>
        <dbReference type="Pfam" id="PF13577"/>
    </source>
</evidence>
<dbReference type="OrthoDB" id="1492465at2"/>
<dbReference type="Gene3D" id="3.10.450.50">
    <property type="match status" value="1"/>
</dbReference>
<evidence type="ECO:0000313" key="2">
    <source>
        <dbReference type="EMBL" id="TVZ02407.1"/>
    </source>
</evidence>
<comment type="caution">
    <text evidence="2">The sequence shown here is derived from an EMBL/GenBank/DDBJ whole genome shotgun (WGS) entry which is preliminary data.</text>
</comment>
<dbReference type="RefSeq" id="WP_145857383.1">
    <property type="nucleotide sequence ID" value="NZ_RPFW01000005.1"/>
</dbReference>
<keyword evidence="3" id="KW-1185">Reference proteome</keyword>
<dbReference type="InterPro" id="IPR032710">
    <property type="entry name" value="NTF2-like_dom_sf"/>
</dbReference>
<protein>
    <submittedName>
        <fullName evidence="2">Nuclear transport factor 2 family protein</fullName>
    </submittedName>
</protein>
<name>A0A6P2BUN4_9ACTN</name>
<organism evidence="2 3">
    <name type="scientific">Trebonia kvetii</name>
    <dbReference type="NCBI Taxonomy" id="2480626"/>
    <lineage>
        <taxon>Bacteria</taxon>
        <taxon>Bacillati</taxon>
        <taxon>Actinomycetota</taxon>
        <taxon>Actinomycetes</taxon>
        <taxon>Streptosporangiales</taxon>
        <taxon>Treboniaceae</taxon>
        <taxon>Trebonia</taxon>
    </lineage>
</organism>